<protein>
    <recommendedName>
        <fullName evidence="3">ABM domain-containing protein</fullName>
    </recommendedName>
</protein>
<dbReference type="SUPFAM" id="SSF54909">
    <property type="entry name" value="Dimeric alpha+beta barrel"/>
    <property type="match status" value="1"/>
</dbReference>
<accession>A0A0D2F848</accession>
<dbReference type="RefSeq" id="XP_013316808.1">
    <property type="nucleotide sequence ID" value="XM_013461354.1"/>
</dbReference>
<gene>
    <name evidence="1" type="ORF">PV05_04902</name>
</gene>
<dbReference type="HOGENOM" id="CLU_1234894_0_0_1"/>
<dbReference type="GeneID" id="25326810"/>
<name>A0A0D2F848_9EURO</name>
<evidence type="ECO:0000313" key="1">
    <source>
        <dbReference type="EMBL" id="KIW56224.1"/>
    </source>
</evidence>
<evidence type="ECO:0008006" key="3">
    <source>
        <dbReference type="Google" id="ProtNLM"/>
    </source>
</evidence>
<keyword evidence="2" id="KW-1185">Reference proteome</keyword>
<sequence>MSQKTRPTAGIQKARTLALKGNGYVDLKYGNEAALAETHRSSPEYKTMRKVSAEHNLWGKVLPEVVLMKAIVPEAFIHKGTPASGQKQGEDDAFVVISEYTSPDASMEKLVDEIRKLTKASWQEANVLSYYPITQKDNTSSTILVFEQYPSEDDYQAVTKKQESLRSNVANLAANSKSTTWTNRIGYVGK</sequence>
<dbReference type="EMBL" id="KN847319">
    <property type="protein sequence ID" value="KIW56224.1"/>
    <property type="molecule type" value="Genomic_DNA"/>
</dbReference>
<dbReference type="Proteomes" id="UP000054342">
    <property type="component" value="Unassembled WGS sequence"/>
</dbReference>
<dbReference type="OrthoDB" id="3721493at2759"/>
<dbReference type="InterPro" id="IPR011008">
    <property type="entry name" value="Dimeric_a/b-barrel"/>
</dbReference>
<proteinExistence type="predicted"/>
<reference evidence="1 2" key="1">
    <citation type="submission" date="2015-01" db="EMBL/GenBank/DDBJ databases">
        <title>The Genome Sequence of Exophiala xenobiotica CBS118157.</title>
        <authorList>
            <consortium name="The Broad Institute Genomics Platform"/>
            <person name="Cuomo C."/>
            <person name="de Hoog S."/>
            <person name="Gorbushina A."/>
            <person name="Stielow B."/>
            <person name="Teixiera M."/>
            <person name="Abouelleil A."/>
            <person name="Chapman S.B."/>
            <person name="Priest M."/>
            <person name="Young S.K."/>
            <person name="Wortman J."/>
            <person name="Nusbaum C."/>
            <person name="Birren B."/>
        </authorList>
    </citation>
    <scope>NUCLEOTIDE SEQUENCE [LARGE SCALE GENOMIC DNA]</scope>
    <source>
        <strain evidence="1 2">CBS 118157</strain>
    </source>
</reference>
<organism evidence="1 2">
    <name type="scientific">Exophiala xenobiotica</name>
    <dbReference type="NCBI Taxonomy" id="348802"/>
    <lineage>
        <taxon>Eukaryota</taxon>
        <taxon>Fungi</taxon>
        <taxon>Dikarya</taxon>
        <taxon>Ascomycota</taxon>
        <taxon>Pezizomycotina</taxon>
        <taxon>Eurotiomycetes</taxon>
        <taxon>Chaetothyriomycetidae</taxon>
        <taxon>Chaetothyriales</taxon>
        <taxon>Herpotrichiellaceae</taxon>
        <taxon>Exophiala</taxon>
    </lineage>
</organism>
<evidence type="ECO:0000313" key="2">
    <source>
        <dbReference type="Proteomes" id="UP000054342"/>
    </source>
</evidence>
<dbReference type="Gene3D" id="3.30.70.100">
    <property type="match status" value="1"/>
</dbReference>
<dbReference type="AlphaFoldDB" id="A0A0D2F848"/>